<accession>A0A8J3NG03</accession>
<protein>
    <recommendedName>
        <fullName evidence="4">DUF4352 domain-containing protein</fullName>
    </recommendedName>
</protein>
<name>A0A8J3NG03_9ACTN</name>
<comment type="caution">
    <text evidence="2">The sequence shown here is derived from an EMBL/GenBank/DDBJ whole genome shotgun (WGS) entry which is preliminary data.</text>
</comment>
<evidence type="ECO:0000313" key="3">
    <source>
        <dbReference type="Proteomes" id="UP000601223"/>
    </source>
</evidence>
<reference evidence="2 3" key="1">
    <citation type="submission" date="2021-01" db="EMBL/GenBank/DDBJ databases">
        <title>Whole genome shotgun sequence of Catellatospora bangladeshensis NBRC 107357.</title>
        <authorList>
            <person name="Komaki H."/>
            <person name="Tamura T."/>
        </authorList>
    </citation>
    <scope>NUCLEOTIDE SEQUENCE [LARGE SCALE GENOMIC DNA]</scope>
    <source>
        <strain evidence="2 3">NBRC 107357</strain>
    </source>
</reference>
<evidence type="ECO:0000313" key="2">
    <source>
        <dbReference type="EMBL" id="GIF79900.1"/>
    </source>
</evidence>
<keyword evidence="1" id="KW-0732">Signal</keyword>
<dbReference type="EMBL" id="BONF01000008">
    <property type="protein sequence ID" value="GIF79900.1"/>
    <property type="molecule type" value="Genomic_DNA"/>
</dbReference>
<gene>
    <name evidence="2" type="ORF">Cba03nite_12490</name>
</gene>
<dbReference type="RefSeq" id="WP_203742933.1">
    <property type="nucleotide sequence ID" value="NZ_BONF01000008.1"/>
</dbReference>
<sequence>MSLLRRLGAALFVIAVLAAGHALTTALPDRNQQLRAFPATGEFGTDVTAREFTVRVGAVRCAAELKIGTAILTTQGVWIVVKLRLTARSQVTSIQYAAIRDAEGRVYEVTDRFEQTLVAGGRRLQPGIAVEGEIALEVPATSTGTLTLLLASTFVDHRMDSMAEIPLPIGDVRAALDNPASTEVLAPRVAK</sequence>
<keyword evidence="3" id="KW-1185">Reference proteome</keyword>
<organism evidence="2 3">
    <name type="scientific">Catellatospora bangladeshensis</name>
    <dbReference type="NCBI Taxonomy" id="310355"/>
    <lineage>
        <taxon>Bacteria</taxon>
        <taxon>Bacillati</taxon>
        <taxon>Actinomycetota</taxon>
        <taxon>Actinomycetes</taxon>
        <taxon>Micromonosporales</taxon>
        <taxon>Micromonosporaceae</taxon>
        <taxon>Catellatospora</taxon>
    </lineage>
</organism>
<dbReference type="AlphaFoldDB" id="A0A8J3NG03"/>
<evidence type="ECO:0000256" key="1">
    <source>
        <dbReference type="SAM" id="SignalP"/>
    </source>
</evidence>
<feature type="signal peptide" evidence="1">
    <location>
        <begin position="1"/>
        <end position="18"/>
    </location>
</feature>
<evidence type="ECO:0008006" key="4">
    <source>
        <dbReference type="Google" id="ProtNLM"/>
    </source>
</evidence>
<dbReference type="Proteomes" id="UP000601223">
    <property type="component" value="Unassembled WGS sequence"/>
</dbReference>
<proteinExistence type="predicted"/>
<feature type="chain" id="PRO_5035310303" description="DUF4352 domain-containing protein" evidence="1">
    <location>
        <begin position="19"/>
        <end position="191"/>
    </location>
</feature>